<protein>
    <submittedName>
        <fullName evidence="3">Dynactin subunit 2</fullName>
    </submittedName>
</protein>
<proteinExistence type="predicted"/>
<reference evidence="3" key="1">
    <citation type="submission" date="2016-06" db="UniProtKB">
        <authorList>
            <consortium name="WormBaseParasite"/>
        </authorList>
    </citation>
    <scope>IDENTIFICATION</scope>
</reference>
<dbReference type="Pfam" id="PF24611">
    <property type="entry name" value="Spectrin_Anc-1"/>
    <property type="match status" value="1"/>
</dbReference>
<dbReference type="PANTHER" id="PTHR21524:SF5">
    <property type="entry name" value="SPECTRIN REPEAT CONTAINING NUCLEAR ENVELOPE PROTEIN 2"/>
    <property type="match status" value="1"/>
</dbReference>
<evidence type="ECO:0000259" key="2">
    <source>
        <dbReference type="Pfam" id="PF24611"/>
    </source>
</evidence>
<dbReference type="AlphaFoldDB" id="A0A183DJJ3"/>
<dbReference type="PANTHER" id="PTHR21524">
    <property type="entry name" value="SPECTRIN REPEAT CONTAINING NUCLEAR ENVELOPE PROTEIN 2"/>
    <property type="match status" value="1"/>
</dbReference>
<keyword evidence="1" id="KW-0175">Coiled coil</keyword>
<feature type="coiled-coil region" evidence="1">
    <location>
        <begin position="29"/>
        <end position="84"/>
    </location>
</feature>
<dbReference type="InterPro" id="IPR057134">
    <property type="entry name" value="Spectrin_Anc-1_3"/>
</dbReference>
<evidence type="ECO:0000256" key="1">
    <source>
        <dbReference type="SAM" id="Coils"/>
    </source>
</evidence>
<evidence type="ECO:0000313" key="3">
    <source>
        <dbReference type="WBParaSite" id="GPUH_0000889401-mRNA-1"/>
    </source>
</evidence>
<dbReference type="GO" id="GO:0007010">
    <property type="term" value="P:cytoskeleton organization"/>
    <property type="evidence" value="ECO:0007669"/>
    <property type="project" value="TreeGrafter"/>
</dbReference>
<feature type="domain" description="Nuclear anchorage protein 1 spectrin-like repeat" evidence="2">
    <location>
        <begin position="2"/>
        <end position="48"/>
    </location>
</feature>
<sequence length="302" mass="34860">LMVKLQNLSEQLDPLETAYADVRFYDVDVEQTQQQYENLMSAMNNELQEESILNESAQQLAREIERLNIELASELVQHEQLEEILNHQLPALQAQLQLLRAKDDEASRARIHVHRMSQPAVEALLGQMNRICELVREKLDELAGAEKQEKIMMIRLELEALSNEECDEERIAKLEKQLQELHFKDEETEVLVSRVHELRIKKNKRVALANKIEGRLIELVNRMNMIDSNLRAVMDDRERRKMAASTGVDMQISALESALSEAAGEILPLLNELCSQSHHENIIIPSIQLQLENVQKFIEKCK</sequence>
<dbReference type="WBParaSite" id="GPUH_0000889401-mRNA-1">
    <property type="protein sequence ID" value="GPUH_0000889401-mRNA-1"/>
    <property type="gene ID" value="GPUH_0000889401"/>
</dbReference>
<organism evidence="3">
    <name type="scientific">Gongylonema pulchrum</name>
    <dbReference type="NCBI Taxonomy" id="637853"/>
    <lineage>
        <taxon>Eukaryota</taxon>
        <taxon>Metazoa</taxon>
        <taxon>Ecdysozoa</taxon>
        <taxon>Nematoda</taxon>
        <taxon>Chromadorea</taxon>
        <taxon>Rhabditida</taxon>
        <taxon>Spirurina</taxon>
        <taxon>Spiruromorpha</taxon>
        <taxon>Spiruroidea</taxon>
        <taxon>Gongylonematidae</taxon>
        <taxon>Gongylonema</taxon>
    </lineage>
</organism>
<name>A0A183DJJ3_9BILA</name>
<dbReference type="GO" id="GO:0005635">
    <property type="term" value="C:nuclear envelope"/>
    <property type="evidence" value="ECO:0007669"/>
    <property type="project" value="TreeGrafter"/>
</dbReference>
<dbReference type="GO" id="GO:0006997">
    <property type="term" value="P:nucleus organization"/>
    <property type="evidence" value="ECO:0007669"/>
    <property type="project" value="TreeGrafter"/>
</dbReference>
<dbReference type="GO" id="GO:0007097">
    <property type="term" value="P:nuclear migration"/>
    <property type="evidence" value="ECO:0007669"/>
    <property type="project" value="TreeGrafter"/>
</dbReference>
<accession>A0A183DJJ3</accession>
<dbReference type="GO" id="GO:0048471">
    <property type="term" value="C:perinuclear region of cytoplasm"/>
    <property type="evidence" value="ECO:0007669"/>
    <property type="project" value="TreeGrafter"/>
</dbReference>
<dbReference type="GO" id="GO:0019894">
    <property type="term" value="F:kinesin binding"/>
    <property type="evidence" value="ECO:0007669"/>
    <property type="project" value="TreeGrafter"/>
</dbReference>